<dbReference type="PANTHER" id="PTHR42760:SF121">
    <property type="entry name" value="3-OXOACYL-(ACYL-CARRIER-PROTEIN) REDUCTASE"/>
    <property type="match status" value="1"/>
</dbReference>
<dbReference type="PANTHER" id="PTHR42760">
    <property type="entry name" value="SHORT-CHAIN DEHYDROGENASES/REDUCTASES FAMILY MEMBER"/>
    <property type="match status" value="1"/>
</dbReference>
<dbReference type="PRINTS" id="PR00080">
    <property type="entry name" value="SDRFAMILY"/>
</dbReference>
<evidence type="ECO:0000313" key="5">
    <source>
        <dbReference type="Proteomes" id="UP000283269"/>
    </source>
</evidence>
<comment type="similarity">
    <text evidence="1 3">Belongs to the short-chain dehydrogenases/reductases (SDR) family.</text>
</comment>
<proteinExistence type="inferred from homology"/>
<comment type="caution">
    <text evidence="4">The sequence shown here is derived from an EMBL/GenBank/DDBJ whole genome shotgun (WGS) entry which is preliminary data.</text>
</comment>
<dbReference type="InterPro" id="IPR020904">
    <property type="entry name" value="Sc_DH/Rdtase_CS"/>
</dbReference>
<dbReference type="AlphaFoldDB" id="A0A409WSV7"/>
<reference evidence="4 5" key="1">
    <citation type="journal article" date="2018" name="Evol. Lett.">
        <title>Horizontal gene cluster transfer increased hallucinogenic mushroom diversity.</title>
        <authorList>
            <person name="Reynolds H.T."/>
            <person name="Vijayakumar V."/>
            <person name="Gluck-Thaler E."/>
            <person name="Korotkin H.B."/>
            <person name="Matheny P.B."/>
            <person name="Slot J.C."/>
        </authorList>
    </citation>
    <scope>NUCLEOTIDE SEQUENCE [LARGE SCALE GENOMIC DNA]</scope>
    <source>
        <strain evidence="4 5">2631</strain>
    </source>
</reference>
<dbReference type="InParanoid" id="A0A409WSV7"/>
<dbReference type="InterPro" id="IPR002347">
    <property type="entry name" value="SDR_fam"/>
</dbReference>
<evidence type="ECO:0000256" key="1">
    <source>
        <dbReference type="ARBA" id="ARBA00006484"/>
    </source>
</evidence>
<dbReference type="GO" id="GO:0016616">
    <property type="term" value="F:oxidoreductase activity, acting on the CH-OH group of donors, NAD or NADP as acceptor"/>
    <property type="evidence" value="ECO:0007669"/>
    <property type="project" value="TreeGrafter"/>
</dbReference>
<dbReference type="EMBL" id="NHYD01003237">
    <property type="protein sequence ID" value="PPQ81559.1"/>
    <property type="molecule type" value="Genomic_DNA"/>
</dbReference>
<evidence type="ECO:0008006" key="6">
    <source>
        <dbReference type="Google" id="ProtNLM"/>
    </source>
</evidence>
<dbReference type="InterPro" id="IPR036291">
    <property type="entry name" value="NAD(P)-bd_dom_sf"/>
</dbReference>
<dbReference type="Pfam" id="PF00106">
    <property type="entry name" value="adh_short"/>
    <property type="match status" value="1"/>
</dbReference>
<dbReference type="PROSITE" id="PS00061">
    <property type="entry name" value="ADH_SHORT"/>
    <property type="match status" value="1"/>
</dbReference>
<dbReference type="GO" id="GO:0048038">
    <property type="term" value="F:quinone binding"/>
    <property type="evidence" value="ECO:0007669"/>
    <property type="project" value="TreeGrafter"/>
</dbReference>
<dbReference type="STRING" id="93625.A0A409WSV7"/>
<evidence type="ECO:0000256" key="3">
    <source>
        <dbReference type="RuleBase" id="RU000363"/>
    </source>
</evidence>
<dbReference type="Proteomes" id="UP000283269">
    <property type="component" value="Unassembled WGS sequence"/>
</dbReference>
<evidence type="ECO:0000256" key="2">
    <source>
        <dbReference type="ARBA" id="ARBA00022857"/>
    </source>
</evidence>
<organism evidence="4 5">
    <name type="scientific">Psilocybe cyanescens</name>
    <dbReference type="NCBI Taxonomy" id="93625"/>
    <lineage>
        <taxon>Eukaryota</taxon>
        <taxon>Fungi</taxon>
        <taxon>Dikarya</taxon>
        <taxon>Basidiomycota</taxon>
        <taxon>Agaricomycotina</taxon>
        <taxon>Agaricomycetes</taxon>
        <taxon>Agaricomycetidae</taxon>
        <taxon>Agaricales</taxon>
        <taxon>Agaricineae</taxon>
        <taxon>Strophariaceae</taxon>
        <taxon>Psilocybe</taxon>
    </lineage>
</organism>
<dbReference type="OrthoDB" id="498125at2759"/>
<dbReference type="Gene3D" id="3.40.50.720">
    <property type="entry name" value="NAD(P)-binding Rossmann-like Domain"/>
    <property type="match status" value="1"/>
</dbReference>
<dbReference type="SUPFAM" id="SSF51735">
    <property type="entry name" value="NAD(P)-binding Rossmann-fold domains"/>
    <property type="match status" value="1"/>
</dbReference>
<keyword evidence="5" id="KW-1185">Reference proteome</keyword>
<dbReference type="GO" id="GO:0006633">
    <property type="term" value="P:fatty acid biosynthetic process"/>
    <property type="evidence" value="ECO:0007669"/>
    <property type="project" value="TreeGrafter"/>
</dbReference>
<evidence type="ECO:0000313" key="4">
    <source>
        <dbReference type="EMBL" id="PPQ81559.1"/>
    </source>
</evidence>
<keyword evidence="2" id="KW-0521">NADP</keyword>
<name>A0A409WSV7_PSICY</name>
<dbReference type="FunFam" id="3.40.50.720:FF:000084">
    <property type="entry name" value="Short-chain dehydrogenase reductase"/>
    <property type="match status" value="1"/>
</dbReference>
<gene>
    <name evidence="4" type="ORF">CVT25_013402</name>
</gene>
<sequence>MSEIAIVTGASRGIGRAIAIRLARDGYHVAVNDLPSAKSELEKLRDEITSAGGTASTFFADVSDEEEVEKMVGDVVQALGGLDVMVANAGICIPKPFLKTTKEDLSRILSVNVQGTFFCYKHAALQMIKQGRGGRIIGAASIASKQGISMLGAYSSSKFAIRGMTQSAAIEFAKHNIRVNAYAPGLSMHILGIRIVKGVYDAVANDRKDENPSSVATLTPVINRDSTPEEVAGLVSYLVSKDAAMITGMFPGTPHSWT</sequence>
<dbReference type="PRINTS" id="PR00081">
    <property type="entry name" value="GDHRDH"/>
</dbReference>
<accession>A0A409WSV7</accession>
<protein>
    <recommendedName>
        <fullName evidence="6">Diacetyl reductase [(S)-acetoin forming]</fullName>
    </recommendedName>
</protein>